<organism evidence="1 2">
    <name type="scientific">Hymenobacter saemangeumensis</name>
    <dbReference type="NCBI Taxonomy" id="1084522"/>
    <lineage>
        <taxon>Bacteria</taxon>
        <taxon>Pseudomonadati</taxon>
        <taxon>Bacteroidota</taxon>
        <taxon>Cytophagia</taxon>
        <taxon>Cytophagales</taxon>
        <taxon>Hymenobacteraceae</taxon>
        <taxon>Hymenobacter</taxon>
    </lineage>
</organism>
<dbReference type="InterPro" id="IPR046509">
    <property type="entry name" value="DUF6687"/>
</dbReference>
<keyword evidence="2" id="KW-1185">Reference proteome</keyword>
<dbReference type="EMBL" id="BAABGZ010000081">
    <property type="protein sequence ID" value="GAA4370210.1"/>
    <property type="molecule type" value="Genomic_DNA"/>
</dbReference>
<evidence type="ECO:0000313" key="2">
    <source>
        <dbReference type="Proteomes" id="UP001501153"/>
    </source>
</evidence>
<name>A0ABP8IS95_9BACT</name>
<proteinExistence type="predicted"/>
<comment type="caution">
    <text evidence="1">The sequence shown here is derived from an EMBL/GenBank/DDBJ whole genome shotgun (WGS) entry which is preliminary data.</text>
</comment>
<reference evidence="2" key="1">
    <citation type="journal article" date="2019" name="Int. J. Syst. Evol. Microbiol.">
        <title>The Global Catalogue of Microorganisms (GCM) 10K type strain sequencing project: providing services to taxonomists for standard genome sequencing and annotation.</title>
        <authorList>
            <consortium name="The Broad Institute Genomics Platform"/>
            <consortium name="The Broad Institute Genome Sequencing Center for Infectious Disease"/>
            <person name="Wu L."/>
            <person name="Ma J."/>
        </authorList>
    </citation>
    <scope>NUCLEOTIDE SEQUENCE [LARGE SCALE GENOMIC DNA]</scope>
    <source>
        <strain evidence="2">JCM 17923</strain>
    </source>
</reference>
<protein>
    <recommendedName>
        <fullName evidence="3">DUF4263 domain-containing protein</fullName>
    </recommendedName>
</protein>
<dbReference type="Proteomes" id="UP001501153">
    <property type="component" value="Unassembled WGS sequence"/>
</dbReference>
<evidence type="ECO:0000313" key="1">
    <source>
        <dbReference type="EMBL" id="GAA4370210.1"/>
    </source>
</evidence>
<accession>A0ABP8IS95</accession>
<dbReference type="Pfam" id="PF20392">
    <property type="entry name" value="DUF6687"/>
    <property type="match status" value="1"/>
</dbReference>
<sequence>MAELCQVKRFFVPFAQLRQQPTIVVDSVANGAVLTLAHWRGAATPEALRDDTSAGSVLRALHQPQTPGLQAAAVTANHFDVDGFVGVWALLHPGLALQHEELLHLVAVLGDFRELDARHPLADQALQLVCWLNAEEKARFYEPFGAPARRRREDEASAEKFAWFLPRFAEVLANPESGRAAWEPEYRRVKQAQQVMQAAQTKWVAYPEIGLQVIHTPQPPPYYALFGPTAGFDIVLSLYEGQRYELEYKYTTWIDLASRPTLPRLSLAPLAARLNTLEASGRRWVCDGITDTGPLLRLQGQKLSKTQRYADPDARPIYPSSIAPEVIEAEVLAFFQTGYAGIQPRRYWTWAEVKAASSGSHVVAG</sequence>
<evidence type="ECO:0008006" key="3">
    <source>
        <dbReference type="Google" id="ProtNLM"/>
    </source>
</evidence>
<gene>
    <name evidence="1" type="ORF">GCM10023185_44550</name>
</gene>